<keyword evidence="4 6" id="KW-0472">Membrane</keyword>
<evidence type="ECO:0000256" key="3">
    <source>
        <dbReference type="ARBA" id="ARBA00022801"/>
    </source>
</evidence>
<comment type="cofactor">
    <cofactor evidence="1">
        <name>Mn(2+)</name>
        <dbReference type="ChEBI" id="CHEBI:29035"/>
    </cofactor>
</comment>
<dbReference type="Proteomes" id="UP000746747">
    <property type="component" value="Unassembled WGS sequence"/>
</dbReference>
<evidence type="ECO:0000256" key="4">
    <source>
        <dbReference type="ARBA" id="ARBA00023136"/>
    </source>
</evidence>
<dbReference type="EMBL" id="CAKAEH010001528">
    <property type="protein sequence ID" value="CAG9537225.1"/>
    <property type="molecule type" value="Genomic_DNA"/>
</dbReference>
<comment type="caution">
    <text evidence="7">The sequence shown here is derived from an EMBL/GenBank/DDBJ whole genome shotgun (WGS) entry which is preliminary data.</text>
</comment>
<evidence type="ECO:0008006" key="9">
    <source>
        <dbReference type="Google" id="ProtNLM"/>
    </source>
</evidence>
<evidence type="ECO:0000313" key="8">
    <source>
        <dbReference type="Proteomes" id="UP000746747"/>
    </source>
</evidence>
<dbReference type="GO" id="GO:0006506">
    <property type="term" value="P:GPI anchor biosynthetic process"/>
    <property type="evidence" value="ECO:0007669"/>
    <property type="project" value="InterPro"/>
</dbReference>
<evidence type="ECO:0000313" key="7">
    <source>
        <dbReference type="EMBL" id="CAG9537225.1"/>
    </source>
</evidence>
<evidence type="ECO:0000256" key="6">
    <source>
        <dbReference type="SAM" id="Phobius"/>
    </source>
</evidence>
<gene>
    <name evidence="7" type="ORF">CJOHNSTONI_LOCUS7066</name>
</gene>
<evidence type="ECO:0000256" key="2">
    <source>
        <dbReference type="ARBA" id="ARBA00022723"/>
    </source>
</evidence>
<feature type="transmembrane region" description="Helical" evidence="6">
    <location>
        <begin position="7"/>
        <end position="29"/>
    </location>
</feature>
<accession>A0A8J2Q226</accession>
<dbReference type="InterPro" id="IPR033308">
    <property type="entry name" value="PGAP5/Cdc1/Ted1"/>
</dbReference>
<name>A0A8J2Q226_9BILA</name>
<dbReference type="GO" id="GO:0016787">
    <property type="term" value="F:hydrolase activity"/>
    <property type="evidence" value="ECO:0007669"/>
    <property type="project" value="UniProtKB-KW"/>
</dbReference>
<sequence>MYSCDGALCYFTSVILLVFLYNEYLTYYITIYMTCSWPLLPSRKEQQKEETRIMMLTDIHLLGPYRGHWFDKLRREWQMYRSFQSAISIMRPHAVFFLDLFKYIFIF</sequence>
<keyword evidence="6" id="KW-1133">Transmembrane helix</keyword>
<keyword evidence="6" id="KW-0812">Transmembrane</keyword>
<dbReference type="AlphaFoldDB" id="A0A8J2Q226"/>
<keyword evidence="3" id="KW-0378">Hydrolase</keyword>
<dbReference type="PANTHER" id="PTHR13315:SF0">
    <property type="entry name" value="METALLOPHOSPHOESTERASE 1"/>
    <property type="match status" value="1"/>
</dbReference>
<protein>
    <recommendedName>
        <fullName evidence="9">Calcineurin-like phosphoesterase domain-containing protein</fullName>
    </recommendedName>
</protein>
<keyword evidence="8" id="KW-1185">Reference proteome</keyword>
<evidence type="ECO:0000256" key="5">
    <source>
        <dbReference type="ARBA" id="ARBA00023211"/>
    </source>
</evidence>
<dbReference type="GO" id="GO:0016020">
    <property type="term" value="C:membrane"/>
    <property type="evidence" value="ECO:0007669"/>
    <property type="project" value="GOC"/>
</dbReference>
<proteinExistence type="predicted"/>
<reference evidence="7" key="1">
    <citation type="submission" date="2021-09" db="EMBL/GenBank/DDBJ databases">
        <authorList>
            <consortium name="Pathogen Informatics"/>
        </authorList>
    </citation>
    <scope>NUCLEOTIDE SEQUENCE</scope>
</reference>
<dbReference type="PANTHER" id="PTHR13315">
    <property type="entry name" value="METALLO PHOSPHOESTERASE RELATED"/>
    <property type="match status" value="1"/>
</dbReference>
<evidence type="ECO:0000256" key="1">
    <source>
        <dbReference type="ARBA" id="ARBA00001936"/>
    </source>
</evidence>
<dbReference type="GO" id="GO:0046872">
    <property type="term" value="F:metal ion binding"/>
    <property type="evidence" value="ECO:0007669"/>
    <property type="project" value="UniProtKB-KW"/>
</dbReference>
<keyword evidence="5" id="KW-0464">Manganese</keyword>
<dbReference type="OrthoDB" id="9984693at2759"/>
<keyword evidence="2" id="KW-0479">Metal-binding</keyword>
<organism evidence="7 8">
    <name type="scientific">Cercopithifilaria johnstoni</name>
    <dbReference type="NCBI Taxonomy" id="2874296"/>
    <lineage>
        <taxon>Eukaryota</taxon>
        <taxon>Metazoa</taxon>
        <taxon>Ecdysozoa</taxon>
        <taxon>Nematoda</taxon>
        <taxon>Chromadorea</taxon>
        <taxon>Rhabditida</taxon>
        <taxon>Spirurina</taxon>
        <taxon>Spiruromorpha</taxon>
        <taxon>Filarioidea</taxon>
        <taxon>Onchocercidae</taxon>
        <taxon>Cercopithifilaria</taxon>
    </lineage>
</organism>